<dbReference type="CDD" id="cd00082">
    <property type="entry name" value="HisKA"/>
    <property type="match status" value="1"/>
</dbReference>
<feature type="domain" description="Histidine kinase" evidence="7">
    <location>
        <begin position="588"/>
        <end position="844"/>
    </location>
</feature>
<proteinExistence type="predicted"/>
<dbReference type="InterPro" id="IPR003661">
    <property type="entry name" value="HisK_dim/P_dom"/>
</dbReference>
<keyword evidence="3" id="KW-0808">Transferase</keyword>
<dbReference type="InterPro" id="IPR036097">
    <property type="entry name" value="HisK_dim/P_sf"/>
</dbReference>
<dbReference type="PROSITE" id="PS50109">
    <property type="entry name" value="HIS_KIN"/>
    <property type="match status" value="1"/>
</dbReference>
<dbReference type="GO" id="GO:0000155">
    <property type="term" value="F:phosphorelay sensor kinase activity"/>
    <property type="evidence" value="ECO:0007669"/>
    <property type="project" value="InterPro"/>
</dbReference>
<accession>A0AAJ8MV28</accession>
<evidence type="ECO:0000256" key="2">
    <source>
        <dbReference type="ARBA" id="ARBA00012438"/>
    </source>
</evidence>
<dbReference type="InterPro" id="IPR011006">
    <property type="entry name" value="CheY-like_superfamily"/>
</dbReference>
<dbReference type="PROSITE" id="PS50110">
    <property type="entry name" value="RESPONSE_REGULATORY"/>
    <property type="match status" value="1"/>
</dbReference>
<reference evidence="9" key="2">
    <citation type="submission" date="2024-01" db="EMBL/GenBank/DDBJ databases">
        <title>Comparative genomics of Cryptococcus and Kwoniella reveals pathogenesis evolution and contrasting modes of karyotype evolution via chromosome fusion or intercentromeric recombination.</title>
        <authorList>
            <person name="Coelho M.A."/>
            <person name="David-Palma M."/>
            <person name="Shea T."/>
            <person name="Bowers K."/>
            <person name="McGinley-Smith S."/>
            <person name="Mohammad A.W."/>
            <person name="Gnirke A."/>
            <person name="Yurkov A.M."/>
            <person name="Nowrousian M."/>
            <person name="Sun S."/>
            <person name="Cuomo C.A."/>
            <person name="Heitman J."/>
        </authorList>
    </citation>
    <scope>NUCLEOTIDE SEQUENCE</scope>
    <source>
        <strain evidence="9">CBS 12478</strain>
    </source>
</reference>
<protein>
    <recommendedName>
        <fullName evidence="2">histidine kinase</fullName>
        <ecNumber evidence="2">2.7.13.3</ecNumber>
    </recommendedName>
</protein>
<dbReference type="PANTHER" id="PTHR43047:SF72">
    <property type="entry name" value="OSMOSENSING HISTIDINE PROTEIN KINASE SLN1"/>
    <property type="match status" value="1"/>
</dbReference>
<dbReference type="GO" id="GO:0005886">
    <property type="term" value="C:plasma membrane"/>
    <property type="evidence" value="ECO:0007669"/>
    <property type="project" value="TreeGrafter"/>
</dbReference>
<sequence length="1295" mass="142978">MSSLIPRHEIAPVTDSEWNEALEIYGRDRDEAVASSSRTPSPHRRQSLSSRPLVHHGDSDDSITSTTRRKSTTLSPSIASPDPMNAALDPSFNGNDDVDTPTGLGQNTRPPLLAFDTAVTIKAPLTTGQYHDDYEDDVRSGFSERLRMREFFEREGWLPGPEPCVETRKKRRRVVRRLGLIGEEEDGRKAVLAKYAEMAKLVFDATSGAVSILHDDVECAYTDDPDVSPHIRSAAESGASHVVAQTETRCLVIADQSKDWRCRNNPLRKSKPYKSVLLKLANMLVYQLATLQSEIAAKRSSAMYEASITFLRRSVMPDHAQSDERPSHEDQNRAEALTHPFTGSRGEAEESAQLATKSGPRGSKEAKAKAIRMDQDLFEDAANTLRKMLKADSVAIISMEDYQLFIRRNSNGPLDGKHGKEKLDTKERIINDYLKGKPWPEHVEAVINYVPRVNGMGIPVLGRSSAHDTQFAFNELGAEATLSEFLKSYLTSRQFWWDREQSSDPLSKRIMGLMPAECETALGTPFMGYDGKVRFAAFATWNRPPSSFMDSSTTGLSFVGILGGCVMAALAIRKMRGLDQSQISYSNLQAHELRTPLHQILAITQLLRSSMNDLAEEPSEAVTNNTTSQVKDLLPFLDAIDTSGKTLHGIVDNILNFLDLRGKEDSLTLGGTGMVSSANGSQSSLEMMFEDIIKEAIEEDGRSRRANGQPDCHVETVFEIIPPLLGEEVALSKILANAYKFLDDEGCVEITVDDVPDLLPPEGCEDIALTKIVSIVIRDNGKGMDRSFVHDKLGEPWAKEDRYATGSLSVHLAYRIIDLMGGCMEIKSAPGMGTTVQVDVPLPIRAVPFPESPEVGKTEDKDTAQLRELANIGDTMNVHRKVALVGFSNEIKGPIGLVKLGHCLERQYKKLGCDITSVEEAELIIANGHLEQKEREGSELLQNATTDDFVFLVAEEHEAHDAVVHMAKRLNKQVRRFRKPTTPSILRESLFRDHSKRLRNKFGQEGKYHENSFNTPDPIDRHGEVKERRQSQQDRQERERGGDGEDSSPQHESGQNFSRYSLSRSAESSNAWQTDSVPLEDAVASLSLGDYFNSRPRSKIDIAAASPGGISSVGSTSIIGGDLASSSGSLAHASNVDLPSSVDLAPENAEQKEEEVVAVQQEIVKVLVVEDNMINRKILVKLLTSKLPIRIIEAEDGQVAVDLFEDLSGPVVVLLDINMPRKDGYQSAIEMRAIEKADSTRQRAKIIAVTALASDAEKRKGLVECSMDDWLTKPCGKAMITKVVEEARAELLKSV</sequence>
<organism evidence="9 10">
    <name type="scientific">Kwoniella shandongensis</name>
    <dbReference type="NCBI Taxonomy" id="1734106"/>
    <lineage>
        <taxon>Eukaryota</taxon>
        <taxon>Fungi</taxon>
        <taxon>Dikarya</taxon>
        <taxon>Basidiomycota</taxon>
        <taxon>Agaricomycotina</taxon>
        <taxon>Tremellomycetes</taxon>
        <taxon>Tremellales</taxon>
        <taxon>Cryptococcaceae</taxon>
        <taxon>Kwoniella</taxon>
    </lineage>
</organism>
<dbReference type="KEGG" id="ksn:43585501"/>
<feature type="region of interest" description="Disordered" evidence="6">
    <location>
        <begin position="339"/>
        <end position="368"/>
    </location>
</feature>
<name>A0AAJ8MV28_9TREE</name>
<dbReference type="InterPro" id="IPR036890">
    <property type="entry name" value="HATPase_C_sf"/>
</dbReference>
<dbReference type="InterPro" id="IPR003594">
    <property type="entry name" value="HATPase_dom"/>
</dbReference>
<dbReference type="InterPro" id="IPR005467">
    <property type="entry name" value="His_kinase_dom"/>
</dbReference>
<dbReference type="CDD" id="cd17546">
    <property type="entry name" value="REC_hyHK_CKI1_RcsC-like"/>
    <property type="match status" value="1"/>
</dbReference>
<dbReference type="Pfam" id="PF02518">
    <property type="entry name" value="HATPase_c"/>
    <property type="match status" value="1"/>
</dbReference>
<evidence type="ECO:0000256" key="3">
    <source>
        <dbReference type="ARBA" id="ARBA00022679"/>
    </source>
</evidence>
<dbReference type="Proteomes" id="UP000322225">
    <property type="component" value="Chromosome 5"/>
</dbReference>
<dbReference type="SUPFAM" id="SSF55874">
    <property type="entry name" value="ATPase domain of HSP90 chaperone/DNA topoisomerase II/histidine kinase"/>
    <property type="match status" value="1"/>
</dbReference>
<feature type="modified residue" description="4-aspartylphosphate" evidence="5">
    <location>
        <position position="1216"/>
    </location>
</feature>
<dbReference type="RefSeq" id="XP_065823300.1">
    <property type="nucleotide sequence ID" value="XM_065967228.1"/>
</dbReference>
<evidence type="ECO:0000256" key="6">
    <source>
        <dbReference type="SAM" id="MobiDB-lite"/>
    </source>
</evidence>
<dbReference type="SMART" id="SM00387">
    <property type="entry name" value="HATPase_c"/>
    <property type="match status" value="1"/>
</dbReference>
<dbReference type="EC" id="2.7.13.3" evidence="2"/>
<dbReference type="GeneID" id="43585501"/>
<evidence type="ECO:0000256" key="4">
    <source>
        <dbReference type="ARBA" id="ARBA00022777"/>
    </source>
</evidence>
<feature type="region of interest" description="Disordered" evidence="6">
    <location>
        <begin position="30"/>
        <end position="110"/>
    </location>
</feature>
<dbReference type="SMART" id="SM00448">
    <property type="entry name" value="REC"/>
    <property type="match status" value="1"/>
</dbReference>
<dbReference type="Gene3D" id="3.40.50.2300">
    <property type="match status" value="1"/>
</dbReference>
<dbReference type="GO" id="GO:0009927">
    <property type="term" value="F:histidine phosphotransfer kinase activity"/>
    <property type="evidence" value="ECO:0007669"/>
    <property type="project" value="TreeGrafter"/>
</dbReference>
<evidence type="ECO:0000259" key="7">
    <source>
        <dbReference type="PROSITE" id="PS50109"/>
    </source>
</evidence>
<evidence type="ECO:0000313" key="9">
    <source>
        <dbReference type="EMBL" id="WWD18560.1"/>
    </source>
</evidence>
<comment type="catalytic activity">
    <reaction evidence="1">
        <text>ATP + protein L-histidine = ADP + protein N-phospho-L-histidine.</text>
        <dbReference type="EC" id="2.7.13.3"/>
    </reaction>
</comment>
<gene>
    <name evidence="9" type="ORF">CI109_103013</name>
</gene>
<feature type="compositionally biased region" description="Basic and acidic residues" evidence="6">
    <location>
        <begin position="1018"/>
        <end position="1043"/>
    </location>
</feature>
<reference evidence="9" key="1">
    <citation type="submission" date="2017-08" db="EMBL/GenBank/DDBJ databases">
        <authorList>
            <person name="Cuomo C."/>
            <person name="Billmyre B."/>
            <person name="Heitman J."/>
        </authorList>
    </citation>
    <scope>NUCLEOTIDE SEQUENCE</scope>
    <source>
        <strain evidence="9">CBS 12478</strain>
    </source>
</reference>
<dbReference type="Gene3D" id="1.10.287.130">
    <property type="match status" value="1"/>
</dbReference>
<keyword evidence="4" id="KW-0418">Kinase</keyword>
<dbReference type="Pfam" id="PF00072">
    <property type="entry name" value="Response_reg"/>
    <property type="match status" value="1"/>
</dbReference>
<feature type="domain" description="Response regulatory" evidence="8">
    <location>
        <begin position="1165"/>
        <end position="1288"/>
    </location>
</feature>
<feature type="region of interest" description="Disordered" evidence="6">
    <location>
        <begin position="1000"/>
        <end position="1062"/>
    </location>
</feature>
<dbReference type="InterPro" id="IPR001789">
    <property type="entry name" value="Sig_transdc_resp-reg_receiver"/>
</dbReference>
<evidence type="ECO:0000313" key="10">
    <source>
        <dbReference type="Proteomes" id="UP000322225"/>
    </source>
</evidence>
<evidence type="ECO:0000256" key="1">
    <source>
        <dbReference type="ARBA" id="ARBA00000085"/>
    </source>
</evidence>
<dbReference type="EMBL" id="CP144055">
    <property type="protein sequence ID" value="WWD18560.1"/>
    <property type="molecule type" value="Genomic_DNA"/>
</dbReference>
<evidence type="ECO:0000259" key="8">
    <source>
        <dbReference type="PROSITE" id="PS50110"/>
    </source>
</evidence>
<dbReference type="Gene3D" id="3.30.565.10">
    <property type="entry name" value="Histidine kinase-like ATPase, C-terminal domain"/>
    <property type="match status" value="1"/>
</dbReference>
<evidence type="ECO:0000256" key="5">
    <source>
        <dbReference type="PROSITE-ProRule" id="PRU00169"/>
    </source>
</evidence>
<dbReference type="PANTHER" id="PTHR43047">
    <property type="entry name" value="TWO-COMPONENT HISTIDINE PROTEIN KINASE"/>
    <property type="match status" value="1"/>
</dbReference>
<dbReference type="SUPFAM" id="SSF47384">
    <property type="entry name" value="Homodimeric domain of signal transducing histidine kinase"/>
    <property type="match status" value="1"/>
</dbReference>
<keyword evidence="5" id="KW-0597">Phosphoprotein</keyword>
<dbReference type="SUPFAM" id="SSF52172">
    <property type="entry name" value="CheY-like"/>
    <property type="match status" value="1"/>
</dbReference>
<keyword evidence="10" id="KW-1185">Reference proteome</keyword>